<proteinExistence type="predicted"/>
<sequence>MANQEQAPQQQEMAKNLVPFTHAKQVGFNLEDVILNTNNEVALLYPEHSTKEIFLSKALDNSNVSFLIPTGGIYGVLRVNTFRKAIGAHYPPYSSDYVDPPSIEIVEAADGINYPVLRDKTRGFDQITNKDAIILYCLANGVNIDHAMIFCVNNRALKPDQTEGPPFTAHMMAICNVEKPVAFKAPRTFSQTKMKVSQDTKPGAKTGHKKHQLLPNNLLCLAVRQQKPPVSTHVDTKKHKDDQQAAGGPTSLGVTSEKGAHPQLSSGYDASADSTAEADPKTSAVNDSFPPQQGKDKRIKNYSLDHIFAGTDLNVLADKTKSVSDGLEIILTTPETRTRNAAKPSKEIKFGEIMVEDLEKLMLNVKADFKDLDSPEDDPIIVVDDGEEDEDEDNNDEIHSTINDETEDT</sequence>
<feature type="compositionally biased region" description="Acidic residues" evidence="1">
    <location>
        <begin position="374"/>
        <end position="395"/>
    </location>
</feature>
<accession>A0A699H1F8</accession>
<feature type="region of interest" description="Disordered" evidence="1">
    <location>
        <begin position="373"/>
        <end position="409"/>
    </location>
</feature>
<organism evidence="2">
    <name type="scientific">Tanacetum cinerariifolium</name>
    <name type="common">Dalmatian daisy</name>
    <name type="synonym">Chrysanthemum cinerariifolium</name>
    <dbReference type="NCBI Taxonomy" id="118510"/>
    <lineage>
        <taxon>Eukaryota</taxon>
        <taxon>Viridiplantae</taxon>
        <taxon>Streptophyta</taxon>
        <taxon>Embryophyta</taxon>
        <taxon>Tracheophyta</taxon>
        <taxon>Spermatophyta</taxon>
        <taxon>Magnoliopsida</taxon>
        <taxon>eudicotyledons</taxon>
        <taxon>Gunneridae</taxon>
        <taxon>Pentapetalae</taxon>
        <taxon>asterids</taxon>
        <taxon>campanulids</taxon>
        <taxon>Asterales</taxon>
        <taxon>Asteraceae</taxon>
        <taxon>Asteroideae</taxon>
        <taxon>Anthemideae</taxon>
        <taxon>Anthemidinae</taxon>
        <taxon>Tanacetum</taxon>
    </lineage>
</organism>
<name>A0A699H1F8_TANCI</name>
<gene>
    <name evidence="2" type="ORF">Tci_268025</name>
</gene>
<reference evidence="2" key="1">
    <citation type="journal article" date="2019" name="Sci. Rep.">
        <title>Draft genome of Tanacetum cinerariifolium, the natural source of mosquito coil.</title>
        <authorList>
            <person name="Yamashiro T."/>
            <person name="Shiraishi A."/>
            <person name="Satake H."/>
            <person name="Nakayama K."/>
        </authorList>
    </citation>
    <scope>NUCLEOTIDE SEQUENCE</scope>
</reference>
<evidence type="ECO:0000313" key="2">
    <source>
        <dbReference type="EMBL" id="GEW96049.1"/>
    </source>
</evidence>
<feature type="compositionally biased region" description="Basic and acidic residues" evidence="1">
    <location>
        <begin position="234"/>
        <end position="243"/>
    </location>
</feature>
<comment type="caution">
    <text evidence="2">The sequence shown here is derived from an EMBL/GenBank/DDBJ whole genome shotgun (WGS) entry which is preliminary data.</text>
</comment>
<dbReference type="EMBL" id="BKCJ010082375">
    <property type="protein sequence ID" value="GEW96049.1"/>
    <property type="molecule type" value="Genomic_DNA"/>
</dbReference>
<protein>
    <submittedName>
        <fullName evidence="2">Uncharacterized protein</fullName>
    </submittedName>
</protein>
<dbReference type="AlphaFoldDB" id="A0A699H1F8"/>
<feature type="compositionally biased region" description="Polar residues" evidence="1">
    <location>
        <begin position="263"/>
        <end position="274"/>
    </location>
</feature>
<feature type="region of interest" description="Disordered" evidence="1">
    <location>
        <begin position="229"/>
        <end position="298"/>
    </location>
</feature>
<evidence type="ECO:0000256" key="1">
    <source>
        <dbReference type="SAM" id="MobiDB-lite"/>
    </source>
</evidence>